<protein>
    <submittedName>
        <fullName evidence="4">Endonuclease</fullName>
    </submittedName>
</protein>
<dbReference type="Pfam" id="PF07453">
    <property type="entry name" value="NUMOD1"/>
    <property type="match status" value="1"/>
</dbReference>
<evidence type="ECO:0000256" key="1">
    <source>
        <dbReference type="ARBA" id="ARBA00001946"/>
    </source>
</evidence>
<name>A0A7M1RSA1_9CAUD</name>
<evidence type="ECO:0000313" key="5">
    <source>
        <dbReference type="Proteomes" id="UP000593734"/>
    </source>
</evidence>
<reference evidence="4 5" key="1">
    <citation type="submission" date="2020-07" db="EMBL/GenBank/DDBJ databases">
        <title>Taxonomic proposal: Crassvirales, a new order of highly abundant and diverse bacterial viruses.</title>
        <authorList>
            <person name="Shkoporov A.N."/>
            <person name="Stockdale S.R."/>
            <person name="Guerin E."/>
            <person name="Ross R.P."/>
            <person name="Hill C."/>
        </authorList>
    </citation>
    <scope>NUCLEOTIDE SEQUENCE [LARGE SCALE GENOMIC DNA]</scope>
</reference>
<accession>A0A7M1RSA1</accession>
<dbReference type="Proteomes" id="UP000593734">
    <property type="component" value="Segment"/>
</dbReference>
<sequence>MEINKHIIFYPLDSKFIKKCTTSAGVYMICNILNSKSYIGSSYSLKRRLTDHLSHLKYNRHANHHLLSAYNKYGQKSFVFCILEQCEPILETVLMLEQKYLDLKPEYNNAIKAGSNKGFKKTKQQALKTAIGLYGKPKPYGDWYKYKEYNKQIKNANYRNPNNMTPVLQFDLDHNLVAEYDSIAEAARSINKGYSCIRDACKKRLLSAYGFLWEYKNEEDKKKVLKERRGKWKSIVR</sequence>
<dbReference type="Pfam" id="PF01541">
    <property type="entry name" value="GIY-YIG"/>
    <property type="match status" value="1"/>
</dbReference>
<dbReference type="SMART" id="SM00465">
    <property type="entry name" value="GIYc"/>
    <property type="match status" value="1"/>
</dbReference>
<dbReference type="PROSITE" id="PS50164">
    <property type="entry name" value="GIY_YIG"/>
    <property type="match status" value="1"/>
</dbReference>
<dbReference type="GO" id="GO:0004519">
    <property type="term" value="F:endonuclease activity"/>
    <property type="evidence" value="ECO:0007669"/>
    <property type="project" value="UniProtKB-KW"/>
</dbReference>
<dbReference type="RefSeq" id="YP_010112715.1">
    <property type="nucleotide sequence ID" value="NC_055894.1"/>
</dbReference>
<keyword evidence="4" id="KW-0540">Nuclease</keyword>
<dbReference type="Gene3D" id="1.10.10.10">
    <property type="entry name" value="Winged helix-like DNA-binding domain superfamily/Winged helix DNA-binding domain"/>
    <property type="match status" value="1"/>
</dbReference>
<dbReference type="InterPro" id="IPR003647">
    <property type="entry name" value="Intron_nuc_1_rpt"/>
</dbReference>
<dbReference type="InterPro" id="IPR036388">
    <property type="entry name" value="WH-like_DNA-bd_sf"/>
</dbReference>
<dbReference type="KEGG" id="vg:65131195"/>
<keyword evidence="5" id="KW-1185">Reference proteome</keyword>
<dbReference type="EMBL" id="MT774401">
    <property type="protein sequence ID" value="QOR57263.1"/>
    <property type="molecule type" value="Genomic_DNA"/>
</dbReference>
<comment type="cofactor">
    <cofactor evidence="1">
        <name>Mg(2+)</name>
        <dbReference type="ChEBI" id="CHEBI:18420"/>
    </cofactor>
</comment>
<keyword evidence="2" id="KW-0460">Magnesium</keyword>
<dbReference type="InterPro" id="IPR006350">
    <property type="entry name" value="Intron_endoG1"/>
</dbReference>
<keyword evidence="4" id="KW-0255">Endonuclease</keyword>
<keyword evidence="4" id="KW-0378">Hydrolase</keyword>
<dbReference type="SMART" id="SM00497">
    <property type="entry name" value="IENR1"/>
    <property type="match status" value="1"/>
</dbReference>
<dbReference type="InterPro" id="IPR000305">
    <property type="entry name" value="GIY-YIG_endonuc"/>
</dbReference>
<dbReference type="InterPro" id="IPR010896">
    <property type="entry name" value="NUMOD1"/>
</dbReference>
<organism evidence="4 5">
    <name type="scientific">uncultured phage cr6_1</name>
    <dbReference type="NCBI Taxonomy" id="2772085"/>
    <lineage>
        <taxon>Viruses</taxon>
        <taxon>Duplodnaviria</taxon>
        <taxon>Heunggongvirae</taxon>
        <taxon>Uroviricota</taxon>
        <taxon>Caudoviricetes</taxon>
        <taxon>Crassvirales</taxon>
        <taxon>Suoliviridae</taxon>
        <taxon>Bearivirinae</taxon>
        <taxon>Afonbuvirus</taxon>
        <taxon>Afonbuvirus faecalis</taxon>
    </lineage>
</organism>
<dbReference type="Gene3D" id="3.40.1440.10">
    <property type="entry name" value="GIY-YIG endonuclease"/>
    <property type="match status" value="1"/>
</dbReference>
<dbReference type="GeneID" id="65131195"/>
<evidence type="ECO:0000259" key="3">
    <source>
        <dbReference type="PROSITE" id="PS50164"/>
    </source>
</evidence>
<proteinExistence type="predicted"/>
<dbReference type="InterPro" id="IPR035901">
    <property type="entry name" value="GIY-YIG_endonuc_sf"/>
</dbReference>
<dbReference type="SUPFAM" id="SSF82771">
    <property type="entry name" value="GIY-YIG endonuclease"/>
    <property type="match status" value="1"/>
</dbReference>
<dbReference type="NCBIfam" id="TIGR01453">
    <property type="entry name" value="grpIintron_endo"/>
    <property type="match status" value="1"/>
</dbReference>
<evidence type="ECO:0000313" key="4">
    <source>
        <dbReference type="EMBL" id="QOR57263.1"/>
    </source>
</evidence>
<feature type="domain" description="GIY-YIG" evidence="3">
    <location>
        <begin position="22"/>
        <end position="110"/>
    </location>
</feature>
<evidence type="ECO:0000256" key="2">
    <source>
        <dbReference type="ARBA" id="ARBA00022842"/>
    </source>
</evidence>